<proteinExistence type="predicted"/>
<comment type="caution">
    <text evidence="1">The sequence shown here is derived from an EMBL/GenBank/DDBJ whole genome shotgun (WGS) entry which is preliminary data.</text>
</comment>
<sequence length="69" mass="7554">MPDEICEICGANKKNYQEALGEPCACVPVAMSNQEVFRIINLFRQNGVRCFHADGVTSIELDDAVQGHG</sequence>
<dbReference type="EMBL" id="LAZR01008034">
    <property type="protein sequence ID" value="KKM81340.1"/>
    <property type="molecule type" value="Genomic_DNA"/>
</dbReference>
<dbReference type="AlphaFoldDB" id="A0A0F9MXH7"/>
<organism evidence="1">
    <name type="scientific">marine sediment metagenome</name>
    <dbReference type="NCBI Taxonomy" id="412755"/>
    <lineage>
        <taxon>unclassified sequences</taxon>
        <taxon>metagenomes</taxon>
        <taxon>ecological metagenomes</taxon>
    </lineage>
</organism>
<evidence type="ECO:0000313" key="1">
    <source>
        <dbReference type="EMBL" id="KKM81340.1"/>
    </source>
</evidence>
<reference evidence="1" key="1">
    <citation type="journal article" date="2015" name="Nature">
        <title>Complex archaea that bridge the gap between prokaryotes and eukaryotes.</title>
        <authorList>
            <person name="Spang A."/>
            <person name="Saw J.H."/>
            <person name="Jorgensen S.L."/>
            <person name="Zaremba-Niedzwiedzka K."/>
            <person name="Martijn J."/>
            <person name="Lind A.E."/>
            <person name="van Eijk R."/>
            <person name="Schleper C."/>
            <person name="Guy L."/>
            <person name="Ettema T.J."/>
        </authorList>
    </citation>
    <scope>NUCLEOTIDE SEQUENCE</scope>
</reference>
<protein>
    <submittedName>
        <fullName evidence="1">Uncharacterized protein</fullName>
    </submittedName>
</protein>
<accession>A0A0F9MXH7</accession>
<gene>
    <name evidence="1" type="ORF">LCGC14_1330870</name>
</gene>
<name>A0A0F9MXH7_9ZZZZ</name>